<evidence type="ECO:0000313" key="2">
    <source>
        <dbReference type="Proteomes" id="UP000233440"/>
    </source>
</evidence>
<organism evidence="1 2">
    <name type="scientific">Heyndrickxia camelliae</name>
    <dbReference type="NCBI Taxonomy" id="1707093"/>
    <lineage>
        <taxon>Bacteria</taxon>
        <taxon>Bacillati</taxon>
        <taxon>Bacillota</taxon>
        <taxon>Bacilli</taxon>
        <taxon>Bacillales</taxon>
        <taxon>Bacillaceae</taxon>
        <taxon>Heyndrickxia</taxon>
    </lineage>
</organism>
<comment type="caution">
    <text evidence="1">The sequence shown here is derived from an EMBL/GenBank/DDBJ whole genome shotgun (WGS) entry which is preliminary data.</text>
</comment>
<evidence type="ECO:0000313" key="1">
    <source>
        <dbReference type="EMBL" id="PKR83246.1"/>
    </source>
</evidence>
<accession>A0A2N3LF52</accession>
<proteinExistence type="predicted"/>
<dbReference type="EMBL" id="PIQO01000020">
    <property type="protein sequence ID" value="PKR83246.1"/>
    <property type="molecule type" value="Genomic_DNA"/>
</dbReference>
<dbReference type="RefSeq" id="WP_101355941.1">
    <property type="nucleotide sequence ID" value="NZ_PIQO01000020.1"/>
</dbReference>
<gene>
    <name evidence="1" type="ORF">CWO92_19780</name>
</gene>
<sequence>MFHGVNRLPFGINGSKTYDIVYFGSNIQQFYENEVNKILDKYVFVFITYINEKDMFNSNGHVRIELHKACEISPFILS</sequence>
<reference evidence="1 2" key="1">
    <citation type="submission" date="2017-11" db="EMBL/GenBank/DDBJ databases">
        <title>Bacillus camelliae sp. nov., isolated from pu'er tea.</title>
        <authorList>
            <person name="Niu L."/>
        </authorList>
    </citation>
    <scope>NUCLEOTIDE SEQUENCE [LARGE SCALE GENOMIC DNA]</scope>
    <source>
        <strain evidence="1 2">7578-1</strain>
    </source>
</reference>
<dbReference type="AlphaFoldDB" id="A0A2N3LF52"/>
<name>A0A2N3LF52_9BACI</name>
<keyword evidence="2" id="KW-1185">Reference proteome</keyword>
<dbReference type="Proteomes" id="UP000233440">
    <property type="component" value="Unassembled WGS sequence"/>
</dbReference>
<protein>
    <submittedName>
        <fullName evidence="1">Uncharacterized protein</fullName>
    </submittedName>
</protein>